<proteinExistence type="predicted"/>
<protein>
    <submittedName>
        <fullName evidence="1">Uncharacterized protein</fullName>
    </submittedName>
</protein>
<evidence type="ECO:0000313" key="2">
    <source>
        <dbReference type="Proteomes" id="UP000295444"/>
    </source>
</evidence>
<comment type="caution">
    <text evidence="1">The sequence shown here is derived from an EMBL/GenBank/DDBJ whole genome shotgun (WGS) entry which is preliminary data.</text>
</comment>
<organism evidence="1 2">
    <name type="scientific">Labedaea rhizosphaerae</name>
    <dbReference type="NCBI Taxonomy" id="598644"/>
    <lineage>
        <taxon>Bacteria</taxon>
        <taxon>Bacillati</taxon>
        <taxon>Actinomycetota</taxon>
        <taxon>Actinomycetes</taxon>
        <taxon>Pseudonocardiales</taxon>
        <taxon>Pseudonocardiaceae</taxon>
        <taxon>Labedaea</taxon>
    </lineage>
</organism>
<keyword evidence="2" id="KW-1185">Reference proteome</keyword>
<accession>A0A4R6SFX6</accession>
<name>A0A4R6SFX6_LABRH</name>
<dbReference type="EMBL" id="SNXZ01000003">
    <property type="protein sequence ID" value="TDP98105.1"/>
    <property type="molecule type" value="Genomic_DNA"/>
</dbReference>
<gene>
    <name evidence="1" type="ORF">EV186_1031085</name>
</gene>
<reference evidence="1 2" key="1">
    <citation type="submission" date="2019-03" db="EMBL/GenBank/DDBJ databases">
        <title>Genomic Encyclopedia of Type Strains, Phase IV (KMG-IV): sequencing the most valuable type-strain genomes for metagenomic binning, comparative biology and taxonomic classification.</title>
        <authorList>
            <person name="Goeker M."/>
        </authorList>
    </citation>
    <scope>NUCLEOTIDE SEQUENCE [LARGE SCALE GENOMIC DNA]</scope>
    <source>
        <strain evidence="1 2">DSM 45361</strain>
    </source>
</reference>
<dbReference type="Proteomes" id="UP000295444">
    <property type="component" value="Unassembled WGS sequence"/>
</dbReference>
<sequence>MTPMTPIELRDKSAALLDRLADRLPAAELSQLRRYNAVGEWGVLVDELTAALVQDGIAVRPSERDSLRELLYAFDPPGQTYKYIARRDEVLTQLVVEA</sequence>
<dbReference type="AlphaFoldDB" id="A0A4R6SFX6"/>
<evidence type="ECO:0000313" key="1">
    <source>
        <dbReference type="EMBL" id="TDP98105.1"/>
    </source>
</evidence>